<dbReference type="InterPro" id="IPR006868">
    <property type="entry name" value="DUF630"/>
</dbReference>
<keyword evidence="5" id="KW-1185">Reference proteome</keyword>
<organism evidence="4 5">
    <name type="scientific">Erythroxylum novogranatense</name>
    <dbReference type="NCBI Taxonomy" id="1862640"/>
    <lineage>
        <taxon>Eukaryota</taxon>
        <taxon>Viridiplantae</taxon>
        <taxon>Streptophyta</taxon>
        <taxon>Embryophyta</taxon>
        <taxon>Tracheophyta</taxon>
        <taxon>Spermatophyta</taxon>
        <taxon>Magnoliopsida</taxon>
        <taxon>eudicotyledons</taxon>
        <taxon>Gunneridae</taxon>
        <taxon>Pentapetalae</taxon>
        <taxon>rosids</taxon>
        <taxon>fabids</taxon>
        <taxon>Malpighiales</taxon>
        <taxon>Erythroxylaceae</taxon>
        <taxon>Erythroxylum</taxon>
    </lineage>
</organism>
<evidence type="ECO:0000259" key="3">
    <source>
        <dbReference type="Pfam" id="PF04783"/>
    </source>
</evidence>
<sequence length="734" mass="84420">MHRPHKEAPASAREINMGCVASRLEEEEVVSICRERKRQLKLAVDRRYALAEAHCRYCQSLYAVAAAIKLFVARHSSPTSPFLITLPPTSPSSPPPEQNVITKPMFLQQKPSESTTHEAVDCESCTSSLASDSSGDETREEVEREEQSFGYFYMQMPPPMPQSPDGDFGWDFFNPFDTMRPEIISSYRRSTDDDLRVVREEEGIPELEEEEESEREEEAKKVAVVEDKGKAEDKKCRVDVENIEERIGNGIHVEQRGLAVIDNPEKGRELREALKDIQDHFVRAYDSGKDVARMLEANRIYLQSGLGEIKEYSTKLIHAITWHRSTSSKASSCKSLVASSLKGSSNWTEFKNDLFDDYGGMESGSHSLTLGRLYAWEKKLYEEVKAGDSTRRLYERKCSRLRNQDVRGDDELTMDKTRAVVKDLYARILVAIRSAESISKRIEKLRDEELQPQIVELLKGLTRTWKIMLECHETQNKILDEVKSYACPTYGKFCNDSHRLATLQLEAELQNWRASFTEYVVAQKAYVEALHGWLTKFLVPEVEFCSRGRSSAAAPCRASGPPLLVICYNWLSLMEKLPDKPVSFALKNFSRDVRGLWAQQGEEQQQKRKVDSLAREFDRRTLAFQKAETRFVDSKLIEYRSDPDAEAEHQNDHFVERKDQLERFRKKLNIEREKYHKCMQETQRITLNGFQYGFSTVFESLTEFSESSTRMYNDLVNYIESGGKQENRTCIEGS</sequence>
<comment type="caution">
    <text evidence="4">The sequence shown here is derived from an EMBL/GenBank/DDBJ whole genome shotgun (WGS) entry which is preliminary data.</text>
</comment>
<dbReference type="PANTHER" id="PTHR21450:SF17">
    <property type="entry name" value="OS09G0542500 PROTEIN"/>
    <property type="match status" value="1"/>
</dbReference>
<dbReference type="InterPro" id="IPR006867">
    <property type="entry name" value="DUF632"/>
</dbReference>
<feature type="domain" description="DUF630" evidence="3">
    <location>
        <begin position="17"/>
        <end position="75"/>
    </location>
</feature>
<protein>
    <submittedName>
        <fullName evidence="4">Uncharacterized protein</fullName>
    </submittedName>
</protein>
<name>A0AAV8TFF4_9ROSI</name>
<dbReference type="EMBL" id="JAIWQS010000005">
    <property type="protein sequence ID" value="KAJ8764975.1"/>
    <property type="molecule type" value="Genomic_DNA"/>
</dbReference>
<evidence type="ECO:0000313" key="5">
    <source>
        <dbReference type="Proteomes" id="UP001159364"/>
    </source>
</evidence>
<feature type="domain" description="DUF632" evidence="2">
    <location>
        <begin position="270"/>
        <end position="594"/>
    </location>
</feature>
<proteinExistence type="predicted"/>
<reference evidence="4 5" key="1">
    <citation type="submission" date="2021-09" db="EMBL/GenBank/DDBJ databases">
        <title>Genomic insights and catalytic innovation underlie evolution of tropane alkaloids biosynthesis.</title>
        <authorList>
            <person name="Wang Y.-J."/>
            <person name="Tian T."/>
            <person name="Huang J.-P."/>
            <person name="Huang S.-X."/>
        </authorList>
    </citation>
    <scope>NUCLEOTIDE SEQUENCE [LARGE SCALE GENOMIC DNA]</scope>
    <source>
        <strain evidence="4">KIB-2018</strain>
        <tissue evidence="4">Leaf</tissue>
    </source>
</reference>
<dbReference type="Pfam" id="PF04783">
    <property type="entry name" value="DUF630"/>
    <property type="match status" value="1"/>
</dbReference>
<gene>
    <name evidence="4" type="ORF">K2173_010442</name>
</gene>
<feature type="region of interest" description="Disordered" evidence="1">
    <location>
        <begin position="109"/>
        <end position="145"/>
    </location>
</feature>
<accession>A0AAV8TFF4</accession>
<evidence type="ECO:0000313" key="4">
    <source>
        <dbReference type="EMBL" id="KAJ8764975.1"/>
    </source>
</evidence>
<feature type="compositionally biased region" description="Acidic residues" evidence="1">
    <location>
        <begin position="203"/>
        <end position="216"/>
    </location>
</feature>
<feature type="region of interest" description="Disordered" evidence="1">
    <location>
        <begin position="202"/>
        <end position="221"/>
    </location>
</feature>
<evidence type="ECO:0000256" key="1">
    <source>
        <dbReference type="SAM" id="MobiDB-lite"/>
    </source>
</evidence>
<evidence type="ECO:0000259" key="2">
    <source>
        <dbReference type="Pfam" id="PF04782"/>
    </source>
</evidence>
<dbReference type="Pfam" id="PF04782">
    <property type="entry name" value="DUF632"/>
    <property type="match status" value="1"/>
</dbReference>
<dbReference type="AlphaFoldDB" id="A0AAV8TFF4"/>
<dbReference type="PANTHER" id="PTHR21450">
    <property type="entry name" value="PROTEIN ALTERED PHOSPHATE STARVATION RESPONSE 1"/>
    <property type="match status" value="1"/>
</dbReference>
<feature type="compositionally biased region" description="Polar residues" evidence="1">
    <location>
        <begin position="124"/>
        <end position="133"/>
    </location>
</feature>
<dbReference type="Proteomes" id="UP001159364">
    <property type="component" value="Linkage Group LG05"/>
</dbReference>